<name>A0A450RTG1_9GAMM</name>
<sequence>MLKFLEMDKSLLTSTRRDWEEQLNRDPGEFLPGRYLSILDWTTKCVDGVGDHNTYAYAIVDDSKPDSARAILELSHARPNSDSPWLKVLSIHLEPNLDVSENDVDISIMAEISILALRECLGLAFSTHPSDTLKVYAGTPLSLKFLRGLSEPLKDVGINVSTHRNWLVLSGLSRTSISHTD</sequence>
<accession>A0A450RTG1</accession>
<protein>
    <submittedName>
        <fullName evidence="1">Uncharacterized protein</fullName>
    </submittedName>
</protein>
<gene>
    <name evidence="1" type="ORF">BECKFW1821A_GA0114235_100177</name>
</gene>
<dbReference type="EMBL" id="CAADEW010000001">
    <property type="protein sequence ID" value="VFJ42317.1"/>
    <property type="molecule type" value="Genomic_DNA"/>
</dbReference>
<proteinExistence type="predicted"/>
<reference evidence="1" key="1">
    <citation type="submission" date="2019-02" db="EMBL/GenBank/DDBJ databases">
        <authorList>
            <person name="Gruber-Vodicka R. H."/>
            <person name="Seah K. B. B."/>
        </authorList>
    </citation>
    <scope>NUCLEOTIDE SEQUENCE</scope>
    <source>
        <strain evidence="1">BECK_BZ15</strain>
    </source>
</reference>
<evidence type="ECO:0000313" key="1">
    <source>
        <dbReference type="EMBL" id="VFJ42317.1"/>
    </source>
</evidence>
<dbReference type="AlphaFoldDB" id="A0A450RTG1"/>
<organism evidence="1">
    <name type="scientific">Candidatus Kentrum sp. FW</name>
    <dbReference type="NCBI Taxonomy" id="2126338"/>
    <lineage>
        <taxon>Bacteria</taxon>
        <taxon>Pseudomonadati</taxon>
        <taxon>Pseudomonadota</taxon>
        <taxon>Gammaproteobacteria</taxon>
        <taxon>Candidatus Kentrum</taxon>
    </lineage>
</organism>